<dbReference type="EMBL" id="JANCYW010000006">
    <property type="protein sequence ID" value="KAK4535766.1"/>
    <property type="molecule type" value="Genomic_DNA"/>
</dbReference>
<evidence type="ECO:0000313" key="1">
    <source>
        <dbReference type="EMBL" id="KAK4535766.1"/>
    </source>
</evidence>
<dbReference type="AlphaFoldDB" id="A0AAV9IUL0"/>
<reference evidence="1 2" key="1">
    <citation type="submission" date="2022-07" db="EMBL/GenBank/DDBJ databases">
        <title>Genome-wide signatures of adaptation to extreme environments.</title>
        <authorList>
            <person name="Cho C.H."/>
            <person name="Yoon H.S."/>
        </authorList>
    </citation>
    <scope>NUCLEOTIDE SEQUENCE [LARGE SCALE GENOMIC DNA]</scope>
    <source>
        <strain evidence="1 2">DBV 063 E5</strain>
    </source>
</reference>
<accession>A0AAV9IUL0</accession>
<proteinExistence type="predicted"/>
<name>A0AAV9IUL0_CYACA</name>
<comment type="caution">
    <text evidence="1">The sequence shown here is derived from an EMBL/GenBank/DDBJ whole genome shotgun (WGS) entry which is preliminary data.</text>
</comment>
<evidence type="ECO:0000313" key="2">
    <source>
        <dbReference type="Proteomes" id="UP001301350"/>
    </source>
</evidence>
<protein>
    <submittedName>
        <fullName evidence="1">Uncharacterized protein</fullName>
    </submittedName>
</protein>
<dbReference type="Proteomes" id="UP001301350">
    <property type="component" value="Unassembled WGS sequence"/>
</dbReference>
<organism evidence="1 2">
    <name type="scientific">Cyanidium caldarium</name>
    <name type="common">Red alga</name>
    <dbReference type="NCBI Taxonomy" id="2771"/>
    <lineage>
        <taxon>Eukaryota</taxon>
        <taxon>Rhodophyta</taxon>
        <taxon>Bangiophyceae</taxon>
        <taxon>Cyanidiales</taxon>
        <taxon>Cyanidiaceae</taxon>
        <taxon>Cyanidium</taxon>
    </lineage>
</organism>
<sequence length="250" mass="27871">MHTSRWDWILCMTLNPTLSSDGLPLRRYASGSEWPAPFRVGGRGRQPGTVSVESLVHIESAVWFELRADRGAPWSARSALGACDCYHGHGACLLALERMVLVWVPPMPNGWRALDIPLQCLQQVKRARSGWFSGWNRLTATVTPFAGSVFAERPGRLTLECASTGTPEELFSALDRALVLVRGETRQLPASEDGEWARAMPSVLWHRLDGMAPAFWSSGSNRPSRPPHSRPIAYYNPQQPLPWVYIPADR</sequence>
<gene>
    <name evidence="1" type="ORF">CDCA_CDCA06G1791</name>
</gene>
<keyword evidence="2" id="KW-1185">Reference proteome</keyword>